<dbReference type="EC" id="2.7.13.3" evidence="3"/>
<dbReference type="InterPro" id="IPR013656">
    <property type="entry name" value="PAS_4"/>
</dbReference>
<keyword evidence="7" id="KW-0902">Two-component regulatory system</keyword>
<dbReference type="Proteomes" id="UP001482520">
    <property type="component" value="Unassembled WGS sequence"/>
</dbReference>
<feature type="domain" description="Histidine kinase" evidence="9">
    <location>
        <begin position="476"/>
        <end position="722"/>
    </location>
</feature>
<comment type="caution">
    <text evidence="12">The sequence shown here is derived from an EMBL/GenBank/DDBJ whole genome shotgun (WGS) entry which is preliminary data.</text>
</comment>
<dbReference type="SUPFAM" id="SSF55785">
    <property type="entry name" value="PYP-like sensor domain (PAS domain)"/>
    <property type="match status" value="1"/>
</dbReference>
<dbReference type="PANTHER" id="PTHR43047">
    <property type="entry name" value="TWO-COMPONENT HISTIDINE PROTEIN KINASE"/>
    <property type="match status" value="1"/>
</dbReference>
<dbReference type="PROSITE" id="PS50112">
    <property type="entry name" value="PAS"/>
    <property type="match status" value="1"/>
</dbReference>
<keyword evidence="12" id="KW-0547">Nucleotide-binding</keyword>
<evidence type="ECO:0000313" key="13">
    <source>
        <dbReference type="Proteomes" id="UP001482520"/>
    </source>
</evidence>
<evidence type="ECO:0000256" key="6">
    <source>
        <dbReference type="ARBA" id="ARBA00022777"/>
    </source>
</evidence>
<evidence type="ECO:0000256" key="8">
    <source>
        <dbReference type="SAM" id="Phobius"/>
    </source>
</evidence>
<protein>
    <recommendedName>
        <fullName evidence="3">histidine kinase</fullName>
        <ecNumber evidence="3">2.7.13.3</ecNumber>
    </recommendedName>
</protein>
<feature type="transmembrane region" description="Helical" evidence="8">
    <location>
        <begin position="134"/>
        <end position="157"/>
    </location>
</feature>
<dbReference type="InterPro" id="IPR000700">
    <property type="entry name" value="PAS-assoc_C"/>
</dbReference>
<evidence type="ECO:0000256" key="2">
    <source>
        <dbReference type="ARBA" id="ARBA00004236"/>
    </source>
</evidence>
<evidence type="ECO:0000256" key="4">
    <source>
        <dbReference type="ARBA" id="ARBA00022553"/>
    </source>
</evidence>
<evidence type="ECO:0000259" key="10">
    <source>
        <dbReference type="PROSITE" id="PS50112"/>
    </source>
</evidence>
<reference evidence="12 13" key="1">
    <citation type="submission" date="2024-02" db="EMBL/GenBank/DDBJ databases">
        <title>Full genome sequence of Nocardioides kribbensis.</title>
        <authorList>
            <person name="Poletto B.L."/>
            <person name="Silva G."/>
            <person name="Galante D."/>
            <person name="Campos K.R."/>
            <person name="Santos M.B.N."/>
            <person name="Sacchi C.T."/>
        </authorList>
    </citation>
    <scope>NUCLEOTIDE SEQUENCE [LARGE SCALE GENOMIC DNA]</scope>
    <source>
        <strain evidence="12 13">O4R</strain>
    </source>
</reference>
<dbReference type="SMART" id="SM00388">
    <property type="entry name" value="HisKA"/>
    <property type="match status" value="1"/>
</dbReference>
<dbReference type="InterPro" id="IPR000014">
    <property type="entry name" value="PAS"/>
</dbReference>
<dbReference type="SMART" id="SM00387">
    <property type="entry name" value="HATPase_c"/>
    <property type="match status" value="1"/>
</dbReference>
<dbReference type="PROSITE" id="PS50109">
    <property type="entry name" value="HIS_KIN"/>
    <property type="match status" value="1"/>
</dbReference>
<dbReference type="CDD" id="cd00082">
    <property type="entry name" value="HisKA"/>
    <property type="match status" value="1"/>
</dbReference>
<keyword evidence="8" id="KW-1133">Transmembrane helix</keyword>
<dbReference type="InterPro" id="IPR005467">
    <property type="entry name" value="His_kinase_dom"/>
</dbReference>
<evidence type="ECO:0000313" key="12">
    <source>
        <dbReference type="EMBL" id="MEQ7849216.1"/>
    </source>
</evidence>
<comment type="catalytic activity">
    <reaction evidence="1">
        <text>ATP + protein L-histidine = ADP + protein N-phospho-L-histidine.</text>
        <dbReference type="EC" id="2.7.13.3"/>
    </reaction>
</comment>
<feature type="transmembrane region" description="Helical" evidence="8">
    <location>
        <begin position="238"/>
        <end position="257"/>
    </location>
</feature>
<feature type="transmembrane region" description="Helical" evidence="8">
    <location>
        <begin position="18"/>
        <end position="35"/>
    </location>
</feature>
<keyword evidence="8" id="KW-0472">Membrane</keyword>
<evidence type="ECO:0000256" key="7">
    <source>
        <dbReference type="ARBA" id="ARBA00023012"/>
    </source>
</evidence>
<keyword evidence="6" id="KW-0418">Kinase</keyword>
<feature type="transmembrane region" description="Helical" evidence="8">
    <location>
        <begin position="301"/>
        <end position="324"/>
    </location>
</feature>
<keyword evidence="4" id="KW-0597">Phosphoprotein</keyword>
<dbReference type="EMBL" id="JBEGDP010000031">
    <property type="protein sequence ID" value="MEQ7849216.1"/>
    <property type="molecule type" value="Genomic_DNA"/>
</dbReference>
<feature type="transmembrane region" description="Helical" evidence="8">
    <location>
        <begin position="269"/>
        <end position="289"/>
    </location>
</feature>
<dbReference type="InterPro" id="IPR003594">
    <property type="entry name" value="HATPase_dom"/>
</dbReference>
<feature type="transmembrane region" description="Helical" evidence="8">
    <location>
        <begin position="169"/>
        <end position="194"/>
    </location>
</feature>
<dbReference type="PRINTS" id="PR00344">
    <property type="entry name" value="BCTRLSENSOR"/>
</dbReference>
<dbReference type="PANTHER" id="PTHR43047:SF72">
    <property type="entry name" value="OSMOSENSING HISTIDINE PROTEIN KINASE SLN1"/>
    <property type="match status" value="1"/>
</dbReference>
<feature type="domain" description="PAS" evidence="10">
    <location>
        <begin position="349"/>
        <end position="387"/>
    </location>
</feature>
<keyword evidence="8" id="KW-0812">Transmembrane</keyword>
<dbReference type="InterPro" id="IPR035965">
    <property type="entry name" value="PAS-like_dom_sf"/>
</dbReference>
<sequence>MDSGGPALGRTHFDTARVVVAGLLVLTTLLLLPWLPMGVRGSVTTVALLAAGVLGSASAALRARRTTPRDRRPWLLLAIAGVAAISGNVWSAAMGSDPVSSPSVVGDGLFAVALLIATAGLLSFPTARRRGAELVVMFLDGLVAGGAMLLIVSVLVYPQLLDSSARDGSAAQALALLLPLLDVVLATVAVLLLLRVSRSQRLGLGLVAAGFLLYAVGDLTFAVRAAEGSFVFGTVLDLGWIAGYAFFGLAAWAPLPSEDEDTGRGLPESIGTMVVFAVLLVAAVVQVTLGESRNPNGAQAVAWLVLIVAAGVRQVLLTADNAALRRGLERRVAEQTEHLRQLARQNELLLDSVGDGIYGVDRDGRITFLNPSAGEALGYTLAELEGRPAHPVLHATTVEGRLVPWEECPVFVAMSTGQVQVADDELLRRADGSTFPADMTAAPLIDDDEVLGGVIVFRDVTQRREVDRIKDEFLSVVSHELRTPLTSIRASLEMVADGHLGPLSAGATRMVTVALESSERLSRLINDLLDLERLETGGATRSHTAQPAHDLLEAAARQIEGMAGSLGVGIEVGRADGVVHADADQVMQTLTNLIGNACKFSEPGSVVTLESGPATTATAPTGTTPTATDTAAASRAAETGAVAAGPQVLFEVRDHGRGIPADMLSSVFERFEQVDSSDTREKGGTGLGLTISRQIVTRHGGRIWIESEVGVGTSVFFTLPAA</sequence>
<dbReference type="Pfam" id="PF00512">
    <property type="entry name" value="HisKA"/>
    <property type="match status" value="1"/>
</dbReference>
<proteinExistence type="predicted"/>
<evidence type="ECO:0000256" key="1">
    <source>
        <dbReference type="ARBA" id="ARBA00000085"/>
    </source>
</evidence>
<comment type="subcellular location">
    <subcellularLocation>
        <location evidence="2">Cell membrane</location>
    </subcellularLocation>
</comment>
<dbReference type="Gene3D" id="3.30.565.10">
    <property type="entry name" value="Histidine kinase-like ATPase, C-terminal domain"/>
    <property type="match status" value="1"/>
</dbReference>
<dbReference type="InterPro" id="IPR036097">
    <property type="entry name" value="HisK_dim/P_sf"/>
</dbReference>
<dbReference type="CDD" id="cd00130">
    <property type="entry name" value="PAS"/>
    <property type="match status" value="1"/>
</dbReference>
<feature type="transmembrane region" description="Helical" evidence="8">
    <location>
        <begin position="206"/>
        <end position="226"/>
    </location>
</feature>
<dbReference type="PROSITE" id="PS50113">
    <property type="entry name" value="PAC"/>
    <property type="match status" value="1"/>
</dbReference>
<feature type="transmembrane region" description="Helical" evidence="8">
    <location>
        <begin position="41"/>
        <end position="61"/>
    </location>
</feature>
<dbReference type="InterPro" id="IPR004358">
    <property type="entry name" value="Sig_transdc_His_kin-like_C"/>
</dbReference>
<feature type="transmembrane region" description="Helical" evidence="8">
    <location>
        <begin position="73"/>
        <end position="92"/>
    </location>
</feature>
<dbReference type="Gene3D" id="1.10.287.130">
    <property type="match status" value="1"/>
</dbReference>
<gene>
    <name evidence="12" type="ORF">V6R90_18220</name>
</gene>
<dbReference type="InterPro" id="IPR003661">
    <property type="entry name" value="HisK_dim/P_dom"/>
</dbReference>
<dbReference type="Gene3D" id="3.30.450.20">
    <property type="entry name" value="PAS domain"/>
    <property type="match status" value="1"/>
</dbReference>
<organism evidence="12 13">
    <name type="scientific">Nocardioides kribbensis</name>
    <dbReference type="NCBI Taxonomy" id="305517"/>
    <lineage>
        <taxon>Bacteria</taxon>
        <taxon>Bacillati</taxon>
        <taxon>Actinomycetota</taxon>
        <taxon>Actinomycetes</taxon>
        <taxon>Propionibacteriales</taxon>
        <taxon>Nocardioidaceae</taxon>
        <taxon>Nocardioides</taxon>
    </lineage>
</organism>
<dbReference type="SUPFAM" id="SSF47384">
    <property type="entry name" value="Homodimeric domain of signal transducing histidine kinase"/>
    <property type="match status" value="1"/>
</dbReference>
<name>A0ABV1P380_9ACTN</name>
<evidence type="ECO:0000256" key="5">
    <source>
        <dbReference type="ARBA" id="ARBA00022679"/>
    </source>
</evidence>
<accession>A0ABV1P380</accession>
<dbReference type="GO" id="GO:0005524">
    <property type="term" value="F:ATP binding"/>
    <property type="evidence" value="ECO:0007669"/>
    <property type="project" value="UniProtKB-KW"/>
</dbReference>
<evidence type="ECO:0000259" key="11">
    <source>
        <dbReference type="PROSITE" id="PS50113"/>
    </source>
</evidence>
<keyword evidence="12" id="KW-0067">ATP-binding</keyword>
<dbReference type="Pfam" id="PF02518">
    <property type="entry name" value="HATPase_c"/>
    <property type="match status" value="1"/>
</dbReference>
<dbReference type="Pfam" id="PF08448">
    <property type="entry name" value="PAS_4"/>
    <property type="match status" value="1"/>
</dbReference>
<keyword evidence="13" id="KW-1185">Reference proteome</keyword>
<feature type="transmembrane region" description="Helical" evidence="8">
    <location>
        <begin position="104"/>
        <end position="122"/>
    </location>
</feature>
<dbReference type="RefSeq" id="WP_349805514.1">
    <property type="nucleotide sequence ID" value="NZ_JBEGDP010000031.1"/>
</dbReference>
<dbReference type="InterPro" id="IPR036890">
    <property type="entry name" value="HATPase_C_sf"/>
</dbReference>
<keyword evidence="5" id="KW-0808">Transferase</keyword>
<dbReference type="SUPFAM" id="SSF55874">
    <property type="entry name" value="ATPase domain of HSP90 chaperone/DNA topoisomerase II/histidine kinase"/>
    <property type="match status" value="1"/>
</dbReference>
<dbReference type="SMART" id="SM00091">
    <property type="entry name" value="PAS"/>
    <property type="match status" value="1"/>
</dbReference>
<feature type="domain" description="PAC" evidence="11">
    <location>
        <begin position="420"/>
        <end position="472"/>
    </location>
</feature>
<evidence type="ECO:0000256" key="3">
    <source>
        <dbReference type="ARBA" id="ARBA00012438"/>
    </source>
</evidence>
<evidence type="ECO:0000259" key="9">
    <source>
        <dbReference type="PROSITE" id="PS50109"/>
    </source>
</evidence>
<dbReference type="NCBIfam" id="TIGR00229">
    <property type="entry name" value="sensory_box"/>
    <property type="match status" value="1"/>
</dbReference>